<name>A0A8H4J1P7_9PEZI</name>
<feature type="transmembrane region" description="Helical" evidence="1">
    <location>
        <begin position="95"/>
        <end position="119"/>
    </location>
</feature>
<feature type="transmembrane region" description="Helical" evidence="1">
    <location>
        <begin position="28"/>
        <end position="49"/>
    </location>
</feature>
<keyword evidence="1" id="KW-0472">Membrane</keyword>
<dbReference type="PANTHER" id="PTHR37544:SF1">
    <property type="entry name" value="PHOSPHORIBOSYLAMINOIMIDAZOLE-SUCCINOCARBOXAMIDE SYNTHASE"/>
    <property type="match status" value="1"/>
</dbReference>
<dbReference type="InterPro" id="IPR021840">
    <property type="entry name" value="DUF3433"/>
</dbReference>
<proteinExistence type="predicted"/>
<keyword evidence="1" id="KW-1133">Transmembrane helix</keyword>
<dbReference type="AlphaFoldDB" id="A0A8H4J1P7"/>
<reference evidence="2" key="1">
    <citation type="submission" date="2020-04" db="EMBL/GenBank/DDBJ databases">
        <title>Genome Assembly and Annotation of Botryosphaeria dothidea sdau 11-99, a Latent Pathogen of Apple Fruit Ring Rot in China.</title>
        <authorList>
            <person name="Yu C."/>
            <person name="Diao Y."/>
            <person name="Lu Q."/>
            <person name="Zhao J."/>
            <person name="Cui S."/>
            <person name="Peng C."/>
            <person name="He B."/>
            <person name="Liu H."/>
        </authorList>
    </citation>
    <scope>NUCLEOTIDE SEQUENCE [LARGE SCALE GENOMIC DNA]</scope>
    <source>
        <strain evidence="2">Sdau11-99</strain>
    </source>
</reference>
<sequence>MGKIEAIQESHSNKHHGLGTVPHRNYLLWQYGPTAGFTLIAAFWGQVVYRAKQLAPWQLMAEGPQPAERSILLDFVSPFNPTILFRSLRTPGTRTVALAIIGSMLLRLITILSTGLFFVQSILMEHEHKASVLDTFSGPILTDFNSSSIDHRPISRVSAINSNNLPYPLGTTPDYAFQQIDLTNVPKNAQSLTGTMDAFYVNITCEPLSPHSTYIWKEVNVQNQSLLHFHLKFHPEKRGILNANQIIAIAGNYFYDLDLAPKLEHADEEARFFVISLGKTVATYDRSTLDPNYINMSNILCQPDYGISPAMITLDLNGSTISIPNVTLADDELHHKLPGLSSLDLVNLWGSSTTVNGLSILEVLTTMLRGPNSSDLVSNSTLLSKGVEQIYRSVTAQIAKIYLMSPTSEPTNTAVLVSEDRWYIPPSVRLPVRFFLMAAIFLIIAALDVLYRFSQLHTGIIDLGSASTYVTYAFTIIPAFMLASIGLMFAGFDFNVRLFQPYHVLRHVGSKTSGRNALFLDYLGKVRLHCLWSALRHRHILVVASSIGMMAAPFLTIVVSDLYHTSQIPGTFEVKLSHNTSFFMEFPALGSPDWYEQLELDELYATYQQGTANANLMALDNTGEPPLTDGHLAFPQLTALWPNDSHAATRDFERGQIFARVPTVRSRANCTAIPAEGVYADETYPVMKRRIINFCAKHDQSPSDCLVFSPGPNLESATCLDSRPHRNGYGVPIGFKTQPGMYFGYFYDAKSGFQSCLSQRYLAVFGQVDLDGVRASNLSAFTCSPFVESVMTDVVLHVNDLSIDRSSFPKPDERTAVLIHNLIPPFLSSMLYGGFVPHAITNDSQTFQLDNLTDSPATPSQAMVDGFFALMLAGKRAHSPADLAGPANQETLLAAMEDLYSHIVAQVFNVYRVPPTPNDAVLTFRANASFPTQRLRQNHVSTRILQALLGAMLLCMLVTQLTLRFNGVLPKNPCSIAAGASLLVDADMLDVVPEGAEWMTPKEMEGVLGDLRVSMGWWRDGRFGIGVGRAEKENLAG</sequence>
<dbReference type="Proteomes" id="UP000572817">
    <property type="component" value="Unassembled WGS sequence"/>
</dbReference>
<keyword evidence="3" id="KW-1185">Reference proteome</keyword>
<feature type="transmembrane region" description="Helical" evidence="1">
    <location>
        <begin position="471"/>
        <end position="492"/>
    </location>
</feature>
<dbReference type="PANTHER" id="PTHR37544">
    <property type="entry name" value="SPRAY-RELATED"/>
    <property type="match status" value="1"/>
</dbReference>
<evidence type="ECO:0000313" key="2">
    <source>
        <dbReference type="EMBL" id="KAF4310294.1"/>
    </source>
</evidence>
<accession>A0A8H4J1P7</accession>
<comment type="caution">
    <text evidence="2">The sequence shown here is derived from an EMBL/GenBank/DDBJ whole genome shotgun (WGS) entry which is preliminary data.</text>
</comment>
<dbReference type="EMBL" id="WWBZ02000016">
    <property type="protein sequence ID" value="KAF4310294.1"/>
    <property type="molecule type" value="Genomic_DNA"/>
</dbReference>
<dbReference type="Pfam" id="PF11915">
    <property type="entry name" value="DUF3433"/>
    <property type="match status" value="2"/>
</dbReference>
<keyword evidence="1" id="KW-0812">Transmembrane</keyword>
<gene>
    <name evidence="2" type="ORF">GTA08_BOTSDO02264</name>
</gene>
<evidence type="ECO:0000313" key="3">
    <source>
        <dbReference type="Proteomes" id="UP000572817"/>
    </source>
</evidence>
<feature type="transmembrane region" description="Helical" evidence="1">
    <location>
        <begin position="430"/>
        <end position="451"/>
    </location>
</feature>
<organism evidence="2 3">
    <name type="scientific">Botryosphaeria dothidea</name>
    <dbReference type="NCBI Taxonomy" id="55169"/>
    <lineage>
        <taxon>Eukaryota</taxon>
        <taxon>Fungi</taxon>
        <taxon>Dikarya</taxon>
        <taxon>Ascomycota</taxon>
        <taxon>Pezizomycotina</taxon>
        <taxon>Dothideomycetes</taxon>
        <taxon>Dothideomycetes incertae sedis</taxon>
        <taxon>Botryosphaeriales</taxon>
        <taxon>Botryosphaeriaceae</taxon>
        <taxon>Botryosphaeria</taxon>
    </lineage>
</organism>
<dbReference type="OrthoDB" id="3912677at2759"/>
<protein>
    <submittedName>
        <fullName evidence="2">Uncharacterized protein</fullName>
    </submittedName>
</protein>
<evidence type="ECO:0000256" key="1">
    <source>
        <dbReference type="SAM" id="Phobius"/>
    </source>
</evidence>